<dbReference type="Pfam" id="PF13787">
    <property type="entry name" value="HXXEE"/>
    <property type="match status" value="1"/>
</dbReference>
<keyword evidence="1" id="KW-0812">Transmembrane</keyword>
<feature type="transmembrane region" description="Helical" evidence="1">
    <location>
        <begin position="149"/>
        <end position="168"/>
    </location>
</feature>
<sequence length="169" mass="17905">MTTTLTTTHSRPATALDPAVVRVLMLWAPFAVFVVHTLEEMPGFAAWVSTHFAPLTTEKFAVSHIPLILLVLACSWRAARPGAATGWVVMAVAFQWQFAVNAAFHLGSAVWFGDYSPGMVTAATVALPATLMVFAWSRRERLLTGTQTAVALAIGTAVAAAAIGVLLLG</sequence>
<feature type="transmembrane region" description="Helical" evidence="1">
    <location>
        <begin position="118"/>
        <end position="137"/>
    </location>
</feature>
<keyword evidence="1" id="KW-0472">Membrane</keyword>
<dbReference type="InterPro" id="IPR025671">
    <property type="entry name" value="HXXEE"/>
</dbReference>
<feature type="transmembrane region" description="Helical" evidence="1">
    <location>
        <begin position="19"/>
        <end position="38"/>
    </location>
</feature>
<name>A0A5R8PCY9_9NOCA</name>
<feature type="transmembrane region" description="Helical" evidence="1">
    <location>
        <begin position="60"/>
        <end position="79"/>
    </location>
</feature>
<dbReference type="AlphaFoldDB" id="A0A5R8PCY9"/>
<dbReference type="RefSeq" id="WP_138456938.1">
    <property type="nucleotide sequence ID" value="NZ_VBUU01000016.1"/>
</dbReference>
<dbReference type="OrthoDB" id="4571490at2"/>
<dbReference type="Proteomes" id="UP000308349">
    <property type="component" value="Unassembled WGS sequence"/>
</dbReference>
<dbReference type="EMBL" id="VBUU01000016">
    <property type="protein sequence ID" value="TLG08821.1"/>
    <property type="molecule type" value="Genomic_DNA"/>
</dbReference>
<evidence type="ECO:0000313" key="3">
    <source>
        <dbReference type="Proteomes" id="UP000308349"/>
    </source>
</evidence>
<comment type="caution">
    <text evidence="2">The sequence shown here is derived from an EMBL/GenBank/DDBJ whole genome shotgun (WGS) entry which is preliminary data.</text>
</comment>
<evidence type="ECO:0000313" key="2">
    <source>
        <dbReference type="EMBL" id="TLG08821.1"/>
    </source>
</evidence>
<gene>
    <name evidence="2" type="ORF">FEK35_16715</name>
</gene>
<evidence type="ECO:0000256" key="1">
    <source>
        <dbReference type="SAM" id="Phobius"/>
    </source>
</evidence>
<accession>A0A5R8PCY9</accession>
<organism evidence="2 3">
    <name type="scientific">Nocardia cyriacigeorgica</name>
    <dbReference type="NCBI Taxonomy" id="135487"/>
    <lineage>
        <taxon>Bacteria</taxon>
        <taxon>Bacillati</taxon>
        <taxon>Actinomycetota</taxon>
        <taxon>Actinomycetes</taxon>
        <taxon>Mycobacteriales</taxon>
        <taxon>Nocardiaceae</taxon>
        <taxon>Nocardia</taxon>
    </lineage>
</organism>
<feature type="transmembrane region" description="Helical" evidence="1">
    <location>
        <begin position="86"/>
        <end position="112"/>
    </location>
</feature>
<protein>
    <submittedName>
        <fullName evidence="2">HXXEE domain-containing protein</fullName>
    </submittedName>
</protein>
<keyword evidence="1" id="KW-1133">Transmembrane helix</keyword>
<reference evidence="2 3" key="1">
    <citation type="submission" date="2019-05" db="EMBL/GenBank/DDBJ databases">
        <title>Genomes sequences of two Nocardia cyriacigeorgica environmental isolates, type strains Nocardia asteroides ATCC 19247 and Nocardia cyriacigeorgica DSM 44484.</title>
        <authorList>
            <person name="Vautrin F."/>
            <person name="Bergeron E."/>
            <person name="Dubost A."/>
            <person name="Abrouk D."/>
            <person name="Rodriguez Nava V."/>
            <person name="Pujic P."/>
        </authorList>
    </citation>
    <scope>NUCLEOTIDE SEQUENCE [LARGE SCALE GENOMIC DNA]</scope>
    <source>
        <strain evidence="2 3">EML 1456</strain>
    </source>
</reference>
<proteinExistence type="predicted"/>